<proteinExistence type="predicted"/>
<evidence type="ECO:0000313" key="2">
    <source>
        <dbReference type="Proteomes" id="UP000249464"/>
    </source>
</evidence>
<gene>
    <name evidence="1" type="primary">BQ5605_C025g10033</name>
    <name evidence="1" type="ORF">BQ5605_C025G10033</name>
</gene>
<reference evidence="1 2" key="1">
    <citation type="submission" date="2016-11" db="EMBL/GenBank/DDBJ databases">
        <authorList>
            <person name="Jaros S."/>
            <person name="Januszkiewicz K."/>
            <person name="Wedrychowicz H."/>
        </authorList>
    </citation>
    <scope>NUCLEOTIDE SEQUENCE [LARGE SCALE GENOMIC DNA]</scope>
</reference>
<dbReference type="Proteomes" id="UP000249464">
    <property type="component" value="Unassembled WGS sequence"/>
</dbReference>
<name>A0A2X0MQI4_9BASI</name>
<dbReference type="AlphaFoldDB" id="A0A2X0MQI4"/>
<accession>A0A2X0MQI4</accession>
<keyword evidence="2" id="KW-1185">Reference proteome</keyword>
<protein>
    <submittedName>
        <fullName evidence="1">BQ5605_C025g10033 protein</fullName>
    </submittedName>
</protein>
<organism evidence="1 2">
    <name type="scientific">Microbotryum silenes-dioicae</name>
    <dbReference type="NCBI Taxonomy" id="796604"/>
    <lineage>
        <taxon>Eukaryota</taxon>
        <taxon>Fungi</taxon>
        <taxon>Dikarya</taxon>
        <taxon>Basidiomycota</taxon>
        <taxon>Pucciniomycotina</taxon>
        <taxon>Microbotryomycetes</taxon>
        <taxon>Microbotryales</taxon>
        <taxon>Microbotryaceae</taxon>
        <taxon>Microbotryum</taxon>
    </lineage>
</organism>
<dbReference type="EMBL" id="FQNC01000087">
    <property type="protein sequence ID" value="SGZ27037.1"/>
    <property type="molecule type" value="Genomic_DNA"/>
</dbReference>
<sequence length="54" mass="6122">MTSFSDTTTHTRTPACDRPKRVVSVNTVVCKLLISYNKGKLIRPKSRKTNDIKD</sequence>
<evidence type="ECO:0000313" key="1">
    <source>
        <dbReference type="EMBL" id="SGZ27037.1"/>
    </source>
</evidence>